<sequence>MTLETSQPGPSGRLYAGTGPEQRQARRRAAFVDAGLNLFGREGFRHVSVKRLCDEAGLTQRYFYESFSDRNALLAAVYEHCVDICRAAVGESLLQVPDVTSGPATSDDAPAEQRLAQLTRVALDALLERLTGDRRMARVILVEVVGVDASLERLRMDAIHGWAELAMHIAFDDEQPPERFRLAAVGLIGALTQLLVDWYIATDAGTPAADVSDIRDVCVEMFIATYQRLA</sequence>
<dbReference type="InterPro" id="IPR009057">
    <property type="entry name" value="Homeodomain-like_sf"/>
</dbReference>
<feature type="DNA-binding region" description="H-T-H motif" evidence="2">
    <location>
        <begin position="48"/>
        <end position="67"/>
    </location>
</feature>
<dbReference type="PANTHER" id="PTHR30055">
    <property type="entry name" value="HTH-TYPE TRANSCRIPTIONAL REGULATOR RUTR"/>
    <property type="match status" value="1"/>
</dbReference>
<feature type="region of interest" description="Disordered" evidence="3">
    <location>
        <begin position="1"/>
        <end position="22"/>
    </location>
</feature>
<evidence type="ECO:0000256" key="2">
    <source>
        <dbReference type="PROSITE-ProRule" id="PRU00335"/>
    </source>
</evidence>
<keyword evidence="6" id="KW-1185">Reference proteome</keyword>
<dbReference type="PROSITE" id="PS50977">
    <property type="entry name" value="HTH_TETR_2"/>
    <property type="match status" value="1"/>
</dbReference>
<evidence type="ECO:0000313" key="6">
    <source>
        <dbReference type="Proteomes" id="UP000037247"/>
    </source>
</evidence>
<gene>
    <name evidence="5" type="ORF">ABW18_12060</name>
</gene>
<proteinExistence type="predicted"/>
<name>A0ABR5IC66_9ACTN</name>
<evidence type="ECO:0000256" key="3">
    <source>
        <dbReference type="SAM" id="MobiDB-lite"/>
    </source>
</evidence>
<reference evidence="5 6" key="1">
    <citation type="submission" date="2015-05" db="EMBL/GenBank/DDBJ databases">
        <title>Draft genome sequence of the bacterium Gordonia jacobaea a new member of the Gordonia genus.</title>
        <authorList>
            <person name="Jimenez-Galisteo G."/>
            <person name="Dominguez A."/>
            <person name="Munoz E."/>
            <person name="Vinas M."/>
        </authorList>
    </citation>
    <scope>NUCLEOTIDE SEQUENCE [LARGE SCALE GENOMIC DNA]</scope>
    <source>
        <strain evidence="6">mv1</strain>
    </source>
</reference>
<dbReference type="Gene3D" id="1.10.357.10">
    <property type="entry name" value="Tetracycline Repressor, domain 2"/>
    <property type="match status" value="1"/>
</dbReference>
<dbReference type="PANTHER" id="PTHR30055:SF226">
    <property type="entry name" value="HTH-TYPE TRANSCRIPTIONAL REGULATOR PKSA"/>
    <property type="match status" value="1"/>
</dbReference>
<dbReference type="EMBL" id="LDTZ01000017">
    <property type="protein sequence ID" value="KNA91278.1"/>
    <property type="molecule type" value="Genomic_DNA"/>
</dbReference>
<dbReference type="InterPro" id="IPR001647">
    <property type="entry name" value="HTH_TetR"/>
</dbReference>
<dbReference type="Proteomes" id="UP000037247">
    <property type="component" value="Unassembled WGS sequence"/>
</dbReference>
<feature type="domain" description="HTH tetR-type" evidence="4">
    <location>
        <begin position="25"/>
        <end position="85"/>
    </location>
</feature>
<organism evidence="5 6">
    <name type="scientific">Gordonia jacobaea</name>
    <dbReference type="NCBI Taxonomy" id="122202"/>
    <lineage>
        <taxon>Bacteria</taxon>
        <taxon>Bacillati</taxon>
        <taxon>Actinomycetota</taxon>
        <taxon>Actinomycetes</taxon>
        <taxon>Mycobacteriales</taxon>
        <taxon>Gordoniaceae</taxon>
        <taxon>Gordonia</taxon>
    </lineage>
</organism>
<protein>
    <submittedName>
        <fullName evidence="5">TetR family transcriptional regulator</fullName>
    </submittedName>
</protein>
<accession>A0ABR5IC66</accession>
<dbReference type="Pfam" id="PF00440">
    <property type="entry name" value="TetR_N"/>
    <property type="match status" value="1"/>
</dbReference>
<evidence type="ECO:0000313" key="5">
    <source>
        <dbReference type="EMBL" id="KNA91278.1"/>
    </source>
</evidence>
<dbReference type="InterPro" id="IPR050109">
    <property type="entry name" value="HTH-type_TetR-like_transc_reg"/>
</dbReference>
<keyword evidence="1 2" id="KW-0238">DNA-binding</keyword>
<dbReference type="SUPFAM" id="SSF46689">
    <property type="entry name" value="Homeodomain-like"/>
    <property type="match status" value="1"/>
</dbReference>
<evidence type="ECO:0000259" key="4">
    <source>
        <dbReference type="PROSITE" id="PS50977"/>
    </source>
</evidence>
<comment type="caution">
    <text evidence="5">The sequence shown here is derived from an EMBL/GenBank/DDBJ whole genome shotgun (WGS) entry which is preliminary data.</text>
</comment>
<evidence type="ECO:0000256" key="1">
    <source>
        <dbReference type="ARBA" id="ARBA00023125"/>
    </source>
</evidence>
<dbReference type="RefSeq" id="WP_049699456.1">
    <property type="nucleotide sequence ID" value="NZ_JAQDQF010000008.1"/>
</dbReference>